<name>A0A914PZ29_9BILA</name>
<organism evidence="2 3">
    <name type="scientific">Panagrolaimus davidi</name>
    <dbReference type="NCBI Taxonomy" id="227884"/>
    <lineage>
        <taxon>Eukaryota</taxon>
        <taxon>Metazoa</taxon>
        <taxon>Ecdysozoa</taxon>
        <taxon>Nematoda</taxon>
        <taxon>Chromadorea</taxon>
        <taxon>Rhabditida</taxon>
        <taxon>Tylenchina</taxon>
        <taxon>Panagrolaimomorpha</taxon>
        <taxon>Panagrolaimoidea</taxon>
        <taxon>Panagrolaimidae</taxon>
        <taxon>Panagrolaimus</taxon>
    </lineage>
</organism>
<accession>A0A914PZ29</accession>
<dbReference type="WBParaSite" id="PDA_v2.g24124.t1">
    <property type="protein sequence ID" value="PDA_v2.g24124.t1"/>
    <property type="gene ID" value="PDA_v2.g24124"/>
</dbReference>
<protein>
    <submittedName>
        <fullName evidence="3">BTB domain-containing protein</fullName>
    </submittedName>
</protein>
<sequence>MDAQKNLYENQMEYFENLKAQNPENFDVAFEIDGKKLYAHKSRLSKISTTFESMLSDRWMSKDETIKIKTNKFDNFKEFITFIYSGESGPQIGPKRGGGHPI</sequence>
<dbReference type="PROSITE" id="PS50097">
    <property type="entry name" value="BTB"/>
    <property type="match status" value="1"/>
</dbReference>
<dbReference type="InterPro" id="IPR000210">
    <property type="entry name" value="BTB/POZ_dom"/>
</dbReference>
<dbReference type="Gene3D" id="3.30.710.10">
    <property type="entry name" value="Potassium Channel Kv1.1, Chain A"/>
    <property type="match status" value="1"/>
</dbReference>
<reference evidence="3" key="1">
    <citation type="submission" date="2022-11" db="UniProtKB">
        <authorList>
            <consortium name="WormBaseParasite"/>
        </authorList>
    </citation>
    <scope>IDENTIFICATION</scope>
</reference>
<feature type="domain" description="BTB" evidence="1">
    <location>
        <begin position="26"/>
        <end position="87"/>
    </location>
</feature>
<dbReference type="AlphaFoldDB" id="A0A914PZ29"/>
<proteinExistence type="predicted"/>
<dbReference type="Pfam" id="PF00651">
    <property type="entry name" value="BTB"/>
    <property type="match status" value="1"/>
</dbReference>
<evidence type="ECO:0000313" key="2">
    <source>
        <dbReference type="Proteomes" id="UP000887578"/>
    </source>
</evidence>
<dbReference type="InterPro" id="IPR011333">
    <property type="entry name" value="SKP1/BTB/POZ_sf"/>
</dbReference>
<dbReference type="Proteomes" id="UP000887578">
    <property type="component" value="Unplaced"/>
</dbReference>
<evidence type="ECO:0000313" key="3">
    <source>
        <dbReference type="WBParaSite" id="PDA_v2.g24124.t1"/>
    </source>
</evidence>
<evidence type="ECO:0000259" key="1">
    <source>
        <dbReference type="PROSITE" id="PS50097"/>
    </source>
</evidence>
<dbReference type="SUPFAM" id="SSF54695">
    <property type="entry name" value="POZ domain"/>
    <property type="match status" value="1"/>
</dbReference>
<dbReference type="CDD" id="cd18186">
    <property type="entry name" value="BTB_POZ_ZBTB_KLHL-like"/>
    <property type="match status" value="1"/>
</dbReference>
<keyword evidence="2" id="KW-1185">Reference proteome</keyword>